<proteinExistence type="predicted"/>
<comment type="caution">
    <text evidence="1">The sequence shown here is derived from an EMBL/GenBank/DDBJ whole genome shotgun (WGS) entry which is preliminary data.</text>
</comment>
<evidence type="ECO:0000313" key="2">
    <source>
        <dbReference type="Proteomes" id="UP000016361"/>
    </source>
</evidence>
<protein>
    <submittedName>
        <fullName evidence="1">Uncharacterized protein</fullName>
    </submittedName>
</protein>
<name>S4PQC5_9LACO</name>
<accession>S4PQC5</accession>
<keyword evidence="2" id="KW-1185">Reference proteome</keyword>
<sequence length="45" mass="5374">MNFYRGLCQAHFKNENAEFVDNKKARTKLRFYPGLYLLSNFKGDQ</sequence>
<dbReference type="EMBL" id="BASH01000005">
    <property type="protein sequence ID" value="GAD17090.1"/>
    <property type="molecule type" value="Genomic_DNA"/>
</dbReference>
<dbReference type="AlphaFoldDB" id="S4PQC5"/>
<evidence type="ECO:0000313" key="1">
    <source>
        <dbReference type="EMBL" id="GAD17090.1"/>
    </source>
</evidence>
<organism evidence="1 2">
    <name type="scientific">Lentilactobacillus otakiensis DSM 19908 = JCM 15040</name>
    <dbReference type="NCBI Taxonomy" id="1423780"/>
    <lineage>
        <taxon>Bacteria</taxon>
        <taxon>Bacillati</taxon>
        <taxon>Bacillota</taxon>
        <taxon>Bacilli</taxon>
        <taxon>Lactobacillales</taxon>
        <taxon>Lactobacillaceae</taxon>
        <taxon>Lentilactobacillus</taxon>
    </lineage>
</organism>
<gene>
    <name evidence="1" type="ORF">LOT_1628</name>
</gene>
<reference evidence="2" key="1">
    <citation type="journal article" date="2013" name="Genome Announc.">
        <title>Draft Genome Sequence of D-Branched-Chain Amino Acid Producer Lactobacillus otakiensis JCM 15040T, Isolated from a Traditional Japanese Pickle.</title>
        <authorList>
            <person name="Doi K."/>
            <person name="Mori K."/>
            <person name="Mutaguchi Y."/>
            <person name="Tashiro K."/>
            <person name="Fujino Y."/>
            <person name="Ohmori T."/>
            <person name="Kuhara S."/>
            <person name="Ohshima T."/>
        </authorList>
    </citation>
    <scope>NUCLEOTIDE SEQUENCE [LARGE SCALE GENOMIC DNA]</scope>
    <source>
        <strain evidence="2">JCM 15040</strain>
    </source>
</reference>
<dbReference type="Proteomes" id="UP000016361">
    <property type="component" value="Unassembled WGS sequence"/>
</dbReference>